<dbReference type="PANTHER" id="PTHR43798">
    <property type="entry name" value="MONOACYLGLYCEROL LIPASE"/>
    <property type="match status" value="1"/>
</dbReference>
<accession>A0ABY4ISM0</accession>
<evidence type="ECO:0000256" key="1">
    <source>
        <dbReference type="SAM" id="SignalP"/>
    </source>
</evidence>
<evidence type="ECO:0000259" key="2">
    <source>
        <dbReference type="Pfam" id="PF12697"/>
    </source>
</evidence>
<reference evidence="3 4" key="1">
    <citation type="submission" date="2021-06" db="EMBL/GenBank/DDBJ databases">
        <title>Genome-based taxonomic framework of Microbacterium strains isolated from marine environment, the description of four new species and reclassification of four preexisting species.</title>
        <authorList>
            <person name="Lee S.D."/>
            <person name="Kim S.-M."/>
            <person name="Byeon Y.-S."/>
            <person name="Yang H.L."/>
            <person name="Kim I.S."/>
        </authorList>
    </citation>
    <scope>NUCLEOTIDE SEQUENCE [LARGE SCALE GENOMIC DNA]</scope>
    <source>
        <strain evidence="3 4">SSW1-36</strain>
    </source>
</reference>
<dbReference type="Proteomes" id="UP000831963">
    <property type="component" value="Chromosome"/>
</dbReference>
<dbReference type="Gene3D" id="3.40.50.1820">
    <property type="entry name" value="alpha/beta hydrolase"/>
    <property type="match status" value="1"/>
</dbReference>
<evidence type="ECO:0000313" key="4">
    <source>
        <dbReference type="Proteomes" id="UP000831963"/>
    </source>
</evidence>
<keyword evidence="1" id="KW-0732">Signal</keyword>
<dbReference type="InterPro" id="IPR000073">
    <property type="entry name" value="AB_hydrolase_1"/>
</dbReference>
<protein>
    <submittedName>
        <fullName evidence="3">Alpha/beta hydrolase</fullName>
    </submittedName>
</protein>
<feature type="domain" description="AB hydrolase-1" evidence="2">
    <location>
        <begin position="67"/>
        <end position="303"/>
    </location>
</feature>
<dbReference type="SUPFAM" id="SSF53474">
    <property type="entry name" value="alpha/beta-Hydrolases"/>
    <property type="match status" value="1"/>
</dbReference>
<feature type="signal peptide" evidence="1">
    <location>
        <begin position="1"/>
        <end position="24"/>
    </location>
</feature>
<dbReference type="EMBL" id="CP078077">
    <property type="protein sequence ID" value="UPL15678.1"/>
    <property type="molecule type" value="Genomic_DNA"/>
</dbReference>
<feature type="chain" id="PRO_5046997336" evidence="1">
    <location>
        <begin position="25"/>
        <end position="316"/>
    </location>
</feature>
<gene>
    <name evidence="3" type="ORF">KV396_14850</name>
</gene>
<dbReference type="InterPro" id="IPR029058">
    <property type="entry name" value="AB_hydrolase_fold"/>
</dbReference>
<keyword evidence="4" id="KW-1185">Reference proteome</keyword>
<dbReference type="RefSeq" id="WP_247956201.1">
    <property type="nucleotide sequence ID" value="NZ_CP078077.1"/>
</dbReference>
<name>A0ABY4ISM0_9MICO</name>
<dbReference type="PANTHER" id="PTHR43798:SF33">
    <property type="entry name" value="HYDROLASE, PUTATIVE (AFU_ORTHOLOGUE AFUA_2G14860)-RELATED"/>
    <property type="match status" value="1"/>
</dbReference>
<organism evidence="3 4">
    <name type="scientific">Microbacterium galbinum</name>
    <dbReference type="NCBI Taxonomy" id="2851646"/>
    <lineage>
        <taxon>Bacteria</taxon>
        <taxon>Bacillati</taxon>
        <taxon>Actinomycetota</taxon>
        <taxon>Actinomycetes</taxon>
        <taxon>Micrococcales</taxon>
        <taxon>Microbacteriaceae</taxon>
        <taxon>Microbacterium</taxon>
    </lineage>
</organism>
<sequence length="316" mass="33770">MKKFVKRGLVTLVAVTATITLGLATTTVVNVVATEIEKEAIEPYGIFVSVDGHRMNVVITGSGPTDIVLLPGFGTASPAIDFSPLVNDLATDHRVVVIEPLGYGLSDGTERARTTENIVAEVHDALEQLDINSYVLMGHSIAGIYALELAATHPEELRGFVGIDTSVPGQPHMDTEFPTGLMGAARTLGLARLLLAVGGVGHEGGAYSDHDREQIAMISHRTSMAPTYLDEMAHIAPNFAQAEGRTFPDDLPVLLFAVADNEKNPDWVALHEAQAASVADGTVIPVDGDHYLHHTHAAEIADAFRSWAAERMPFPQ</sequence>
<dbReference type="GO" id="GO:0016787">
    <property type="term" value="F:hydrolase activity"/>
    <property type="evidence" value="ECO:0007669"/>
    <property type="project" value="UniProtKB-KW"/>
</dbReference>
<dbReference type="InterPro" id="IPR050266">
    <property type="entry name" value="AB_hydrolase_sf"/>
</dbReference>
<proteinExistence type="predicted"/>
<evidence type="ECO:0000313" key="3">
    <source>
        <dbReference type="EMBL" id="UPL15678.1"/>
    </source>
</evidence>
<keyword evidence="3" id="KW-0378">Hydrolase</keyword>
<dbReference type="Pfam" id="PF12697">
    <property type="entry name" value="Abhydrolase_6"/>
    <property type="match status" value="1"/>
</dbReference>